<dbReference type="PANTHER" id="PTHR11804:SF84">
    <property type="entry name" value="SACCHAROLYSIN"/>
    <property type="match status" value="1"/>
</dbReference>
<dbReference type="AlphaFoldDB" id="A0A0G3XKE3"/>
<accession>A0A0G3XKE3</accession>
<dbReference type="Gene3D" id="1.10.1370.10">
    <property type="entry name" value="Neurolysin, domain 3"/>
    <property type="match status" value="1"/>
</dbReference>
<evidence type="ECO:0000256" key="4">
    <source>
        <dbReference type="ARBA" id="ARBA00022801"/>
    </source>
</evidence>
<dbReference type="KEGG" id="cna:AB433_08595"/>
<keyword evidence="4 7" id="KW-0378">Hydrolase</keyword>
<protein>
    <recommendedName>
        <fullName evidence="8">Peptidase M3A/M3B catalytic domain-containing protein</fullName>
    </recommendedName>
</protein>
<dbReference type="CDD" id="cd06455">
    <property type="entry name" value="M3A_TOP"/>
    <property type="match status" value="1"/>
</dbReference>
<evidence type="ECO:0000256" key="3">
    <source>
        <dbReference type="ARBA" id="ARBA00022723"/>
    </source>
</evidence>
<keyword evidence="3 7" id="KW-0479">Metal-binding</keyword>
<dbReference type="InterPro" id="IPR024077">
    <property type="entry name" value="Neurolysin/TOP_dom2"/>
</dbReference>
<reference evidence="9 10" key="1">
    <citation type="submission" date="2015-06" db="EMBL/GenBank/DDBJ databases">
        <authorList>
            <person name="Zeng Y."/>
            <person name="Huang Y."/>
        </authorList>
    </citation>
    <scope>NUCLEOTIDE SEQUENCE [LARGE SCALE GENOMIC DNA]</scope>
    <source>
        <strain evidence="9 10">PQ-2</strain>
    </source>
</reference>
<evidence type="ECO:0000313" key="9">
    <source>
        <dbReference type="EMBL" id="AKM11677.1"/>
    </source>
</evidence>
<evidence type="ECO:0000256" key="7">
    <source>
        <dbReference type="RuleBase" id="RU003435"/>
    </source>
</evidence>
<sequence>MADAADAAPLAARCDAVLSELDRRLAAMEKQKGPSTVDTTLRAYDDMTNILNSAWGEFAVYREVMLDAERRAAGSDCETRLEEFEGKMQLSRPLYDRLNAIDASGEDAATQLYLKEIIASFDRNGVGLSEDKRAKVAELKAEIADAGAAFDRNIAESDKSIKVLPSELAGMPEDFLEAHPVGEDGLITLTTKSTDWVPIRSYAESDLVRERLMRTYYSSAYPENDAELRRLFNARDELAKLLGRPNYAAMVLEDKMLTTPEEVAAQIDKVATAALPAAQSDIAIKQAMLQKIKPGDTLDISNGSYVSTQVKKDRFALDPQEVRQYFTYDKVRDGTFQLVEDLFQVDIEPWDTSVWHEDVQTYKIVDRTDIRGKGKLLGYFYLDSHPRDGKYTHANHVTIRRGIGDNPAISALVQNLPKGGYDTGLMEHRDVETFLHEFGHLIHNILGGGHKWYGQNGVATERDFVEAPSQMLENWVYDYDTLAKFAKNEQGEVIPRELVEKMQAARYFGNGENERTQAGYANASLRYHLGPAPENISDAYREWVNAYAMLPFPENTHNEARFGHLNGYSAVYYTYGWSRVIAADMFTRFEEAGLRVPQVAMDYRTKVLGGGGTKPAAQLVEDFLGRPISFDAFGEQLKKGGEAK</sequence>
<dbReference type="Gene3D" id="3.40.390.10">
    <property type="entry name" value="Collagenase (Catalytic Domain)"/>
    <property type="match status" value="1"/>
</dbReference>
<feature type="domain" description="Peptidase M3A/M3B catalytic" evidence="8">
    <location>
        <begin position="202"/>
        <end position="637"/>
    </location>
</feature>
<organism evidence="9 10">
    <name type="scientific">Croceicoccus naphthovorans</name>
    <dbReference type="NCBI Taxonomy" id="1348774"/>
    <lineage>
        <taxon>Bacteria</taxon>
        <taxon>Pseudomonadati</taxon>
        <taxon>Pseudomonadota</taxon>
        <taxon>Alphaproteobacteria</taxon>
        <taxon>Sphingomonadales</taxon>
        <taxon>Erythrobacteraceae</taxon>
        <taxon>Croceicoccus</taxon>
    </lineage>
</organism>
<evidence type="ECO:0000256" key="5">
    <source>
        <dbReference type="ARBA" id="ARBA00022833"/>
    </source>
</evidence>
<dbReference type="GO" id="GO:0046872">
    <property type="term" value="F:metal ion binding"/>
    <property type="evidence" value="ECO:0007669"/>
    <property type="project" value="UniProtKB-UniRule"/>
</dbReference>
<proteinExistence type="inferred from homology"/>
<keyword evidence="10" id="KW-1185">Reference proteome</keyword>
<dbReference type="GO" id="GO:0006508">
    <property type="term" value="P:proteolysis"/>
    <property type="evidence" value="ECO:0007669"/>
    <property type="project" value="UniProtKB-KW"/>
</dbReference>
<evidence type="ECO:0000259" key="8">
    <source>
        <dbReference type="Pfam" id="PF01432"/>
    </source>
</evidence>
<name>A0A0G3XKE3_9SPHN</name>
<dbReference type="Pfam" id="PF01432">
    <property type="entry name" value="Peptidase_M3"/>
    <property type="match status" value="1"/>
</dbReference>
<dbReference type="GO" id="GO:0006518">
    <property type="term" value="P:peptide metabolic process"/>
    <property type="evidence" value="ECO:0007669"/>
    <property type="project" value="TreeGrafter"/>
</dbReference>
<comment type="cofactor">
    <cofactor evidence="7">
        <name>Zn(2+)</name>
        <dbReference type="ChEBI" id="CHEBI:29105"/>
    </cofactor>
    <text evidence="7">Binds 1 zinc ion.</text>
</comment>
<keyword evidence="5 7" id="KW-0862">Zinc</keyword>
<comment type="similarity">
    <text evidence="1 7">Belongs to the peptidase M3 family.</text>
</comment>
<dbReference type="GO" id="GO:0004222">
    <property type="term" value="F:metalloendopeptidase activity"/>
    <property type="evidence" value="ECO:0007669"/>
    <property type="project" value="InterPro"/>
</dbReference>
<keyword evidence="2 7" id="KW-0645">Protease</keyword>
<evidence type="ECO:0000313" key="10">
    <source>
        <dbReference type="Proteomes" id="UP000035287"/>
    </source>
</evidence>
<dbReference type="SUPFAM" id="SSF55486">
    <property type="entry name" value="Metalloproteases ('zincins'), catalytic domain"/>
    <property type="match status" value="1"/>
</dbReference>
<dbReference type="PATRIC" id="fig|1348774.3.peg.1801"/>
<dbReference type="InterPro" id="IPR024079">
    <property type="entry name" value="MetalloPept_cat_dom_sf"/>
</dbReference>
<evidence type="ECO:0000256" key="2">
    <source>
        <dbReference type="ARBA" id="ARBA00022670"/>
    </source>
</evidence>
<dbReference type="InterPro" id="IPR001567">
    <property type="entry name" value="Pept_M3A_M3B_dom"/>
</dbReference>
<dbReference type="InterPro" id="IPR045090">
    <property type="entry name" value="Pept_M3A_M3B"/>
</dbReference>
<keyword evidence="6 7" id="KW-0482">Metalloprotease</keyword>
<dbReference type="EMBL" id="CP011770">
    <property type="protein sequence ID" value="AKM11677.1"/>
    <property type="molecule type" value="Genomic_DNA"/>
</dbReference>
<evidence type="ECO:0000256" key="6">
    <source>
        <dbReference type="ARBA" id="ARBA00023049"/>
    </source>
</evidence>
<dbReference type="PANTHER" id="PTHR11804">
    <property type="entry name" value="PROTEASE M3 THIMET OLIGOPEPTIDASE-RELATED"/>
    <property type="match status" value="1"/>
</dbReference>
<dbReference type="Proteomes" id="UP000035287">
    <property type="component" value="Chromosome"/>
</dbReference>
<evidence type="ECO:0000256" key="1">
    <source>
        <dbReference type="ARBA" id="ARBA00006040"/>
    </source>
</evidence>
<gene>
    <name evidence="9" type="ORF">AB433_08595</name>
</gene>